<accession>A0A1Q9BRI6</accession>
<organism evidence="1 2">
    <name type="scientific">Symbiodinium microadriaticum</name>
    <name type="common">Dinoflagellate</name>
    <name type="synonym">Zooxanthella microadriatica</name>
    <dbReference type="NCBI Taxonomy" id="2951"/>
    <lineage>
        <taxon>Eukaryota</taxon>
        <taxon>Sar</taxon>
        <taxon>Alveolata</taxon>
        <taxon>Dinophyceae</taxon>
        <taxon>Suessiales</taxon>
        <taxon>Symbiodiniaceae</taxon>
        <taxon>Symbiodinium</taxon>
    </lineage>
</organism>
<keyword evidence="2" id="KW-1185">Reference proteome</keyword>
<feature type="non-terminal residue" evidence="1">
    <location>
        <position position="1"/>
    </location>
</feature>
<gene>
    <name evidence="1" type="ORF">AK812_SmicGene47502</name>
</gene>
<dbReference type="AlphaFoldDB" id="A0A1Q9BRI6"/>
<evidence type="ECO:0000313" key="2">
    <source>
        <dbReference type="Proteomes" id="UP000186817"/>
    </source>
</evidence>
<protein>
    <submittedName>
        <fullName evidence="1">Uncharacterized protein</fullName>
    </submittedName>
</protein>
<comment type="caution">
    <text evidence="1">The sequence shown here is derived from an EMBL/GenBank/DDBJ whole genome shotgun (WGS) entry which is preliminary data.</text>
</comment>
<proteinExistence type="predicted"/>
<name>A0A1Q9BRI6_SYMMI</name>
<dbReference type="Proteomes" id="UP000186817">
    <property type="component" value="Unassembled WGS sequence"/>
</dbReference>
<reference evidence="1 2" key="1">
    <citation type="submission" date="2016-02" db="EMBL/GenBank/DDBJ databases">
        <title>Genome analysis of coral dinoflagellate symbionts highlights evolutionary adaptations to a symbiotic lifestyle.</title>
        <authorList>
            <person name="Aranda M."/>
            <person name="Li Y."/>
            <person name="Liew Y.J."/>
            <person name="Baumgarten S."/>
            <person name="Simakov O."/>
            <person name="Wilson M."/>
            <person name="Piel J."/>
            <person name="Ashoor H."/>
            <person name="Bougouffa S."/>
            <person name="Bajic V.B."/>
            <person name="Ryu T."/>
            <person name="Ravasi T."/>
            <person name="Bayer T."/>
            <person name="Micklem G."/>
            <person name="Kim H."/>
            <person name="Bhak J."/>
            <person name="Lajeunesse T.C."/>
            <person name="Voolstra C.R."/>
        </authorList>
    </citation>
    <scope>NUCLEOTIDE SEQUENCE [LARGE SCALE GENOMIC DNA]</scope>
    <source>
        <strain evidence="1 2">CCMP2467</strain>
    </source>
</reference>
<dbReference type="EMBL" id="LSRX01005806">
    <property type="protein sequence ID" value="OLP73301.1"/>
    <property type="molecule type" value="Genomic_DNA"/>
</dbReference>
<feature type="non-terminal residue" evidence="1">
    <location>
        <position position="49"/>
    </location>
</feature>
<evidence type="ECO:0000313" key="1">
    <source>
        <dbReference type="EMBL" id="OLP73301.1"/>
    </source>
</evidence>
<sequence>ASQLSLRRLSDRRVALRVASCKEAAICKICYDRSASCALLPCRLLGGLV</sequence>